<organism evidence="2 3">
    <name type="scientific">Sphaeroforma arctica JP610</name>
    <dbReference type="NCBI Taxonomy" id="667725"/>
    <lineage>
        <taxon>Eukaryota</taxon>
        <taxon>Ichthyosporea</taxon>
        <taxon>Ichthyophonida</taxon>
        <taxon>Sphaeroforma</taxon>
    </lineage>
</organism>
<dbReference type="RefSeq" id="XP_014157172.1">
    <property type="nucleotide sequence ID" value="XM_014301697.1"/>
</dbReference>
<dbReference type="AlphaFoldDB" id="A0A0L0G2H3"/>
<reference evidence="2 3" key="1">
    <citation type="submission" date="2011-02" db="EMBL/GenBank/DDBJ databases">
        <title>The Genome Sequence of Sphaeroforma arctica JP610.</title>
        <authorList>
            <consortium name="The Broad Institute Genome Sequencing Platform"/>
            <person name="Russ C."/>
            <person name="Cuomo C."/>
            <person name="Young S.K."/>
            <person name="Zeng Q."/>
            <person name="Gargeya S."/>
            <person name="Alvarado L."/>
            <person name="Berlin A."/>
            <person name="Chapman S.B."/>
            <person name="Chen Z."/>
            <person name="Freedman E."/>
            <person name="Gellesch M."/>
            <person name="Goldberg J."/>
            <person name="Griggs A."/>
            <person name="Gujja S."/>
            <person name="Heilman E."/>
            <person name="Heiman D."/>
            <person name="Howarth C."/>
            <person name="Mehta T."/>
            <person name="Neiman D."/>
            <person name="Pearson M."/>
            <person name="Roberts A."/>
            <person name="Saif S."/>
            <person name="Shea T."/>
            <person name="Shenoy N."/>
            <person name="Sisk P."/>
            <person name="Stolte C."/>
            <person name="Sykes S."/>
            <person name="White J."/>
            <person name="Yandava C."/>
            <person name="Burger G."/>
            <person name="Gray M.W."/>
            <person name="Holland P.W.H."/>
            <person name="King N."/>
            <person name="Lang F.B.F."/>
            <person name="Roger A.J."/>
            <person name="Ruiz-Trillo I."/>
            <person name="Haas B."/>
            <person name="Nusbaum C."/>
            <person name="Birren B."/>
        </authorList>
    </citation>
    <scope>NUCLEOTIDE SEQUENCE [LARGE SCALE GENOMIC DNA]</scope>
    <source>
        <strain evidence="2 3">JP610</strain>
    </source>
</reference>
<proteinExistence type="predicted"/>
<evidence type="ECO:0000313" key="3">
    <source>
        <dbReference type="Proteomes" id="UP000054560"/>
    </source>
</evidence>
<dbReference type="Proteomes" id="UP000054560">
    <property type="component" value="Unassembled WGS sequence"/>
</dbReference>
<protein>
    <submittedName>
        <fullName evidence="2">Uncharacterized protein</fullName>
    </submittedName>
</protein>
<feature type="compositionally biased region" description="Low complexity" evidence="1">
    <location>
        <begin position="1"/>
        <end position="14"/>
    </location>
</feature>
<gene>
    <name evidence="2" type="ORF">SARC_04466</name>
</gene>
<sequence>MLRTTAARTASRSAITVQRRSLATQSPALRAAMGVATNEDSSATSSPRSFYNVFSRTPFGRMGAETKGILTRAKVLGVHRNTAKLDLGSKFPA</sequence>
<evidence type="ECO:0000313" key="2">
    <source>
        <dbReference type="EMBL" id="KNC83270.1"/>
    </source>
</evidence>
<dbReference type="EMBL" id="KQ241848">
    <property type="protein sequence ID" value="KNC83270.1"/>
    <property type="molecule type" value="Genomic_DNA"/>
</dbReference>
<name>A0A0L0G2H3_9EUKA</name>
<feature type="non-terminal residue" evidence="2">
    <location>
        <position position="93"/>
    </location>
</feature>
<evidence type="ECO:0000256" key="1">
    <source>
        <dbReference type="SAM" id="MobiDB-lite"/>
    </source>
</evidence>
<keyword evidence="3" id="KW-1185">Reference proteome</keyword>
<feature type="region of interest" description="Disordered" evidence="1">
    <location>
        <begin position="1"/>
        <end position="21"/>
    </location>
</feature>
<dbReference type="GeneID" id="25904970"/>
<accession>A0A0L0G2H3</accession>